<feature type="compositionally biased region" description="Basic residues" evidence="9">
    <location>
        <begin position="1"/>
        <end position="12"/>
    </location>
</feature>
<dbReference type="InterPro" id="IPR000305">
    <property type="entry name" value="GIY-YIG_endonuc"/>
</dbReference>
<feature type="region of interest" description="Disordered" evidence="9">
    <location>
        <begin position="333"/>
        <end position="356"/>
    </location>
</feature>
<evidence type="ECO:0000259" key="10">
    <source>
        <dbReference type="PROSITE" id="PS50164"/>
    </source>
</evidence>
<dbReference type="InterPro" id="IPR035901">
    <property type="entry name" value="GIY-YIG_endonuc_sf"/>
</dbReference>
<comment type="caution">
    <text evidence="8">Lacks conserved residue(s) required for the propagation of feature annotation.</text>
</comment>
<dbReference type="CDD" id="cd10455">
    <property type="entry name" value="GIY-YIG_SLX1"/>
    <property type="match status" value="1"/>
</dbReference>
<keyword evidence="11" id="KW-0808">Transferase</keyword>
<keyword evidence="1 8" id="KW-0540">Nuclease</keyword>
<dbReference type="GO" id="GO:0033557">
    <property type="term" value="C:Slx1-Slx4 complex"/>
    <property type="evidence" value="ECO:0007669"/>
    <property type="project" value="UniProtKB-UniRule"/>
</dbReference>
<dbReference type="PANTHER" id="PTHR20208">
    <property type="entry name" value="STRUCTURE-SPECIFIC ENDONUCLEASE SUBUNIT SLX1"/>
    <property type="match status" value="1"/>
</dbReference>
<keyword evidence="6 8" id="KW-0234">DNA repair</keyword>
<evidence type="ECO:0000256" key="9">
    <source>
        <dbReference type="SAM" id="MobiDB-lite"/>
    </source>
</evidence>
<dbReference type="PANTHER" id="PTHR20208:SF10">
    <property type="entry name" value="STRUCTURE-SPECIFIC ENDONUCLEASE SUBUNIT SLX1"/>
    <property type="match status" value="1"/>
</dbReference>
<proteinExistence type="inferred from homology"/>
<evidence type="ECO:0000256" key="4">
    <source>
        <dbReference type="ARBA" id="ARBA00022801"/>
    </source>
</evidence>
<feature type="compositionally biased region" description="Basic and acidic residues" evidence="9">
    <location>
        <begin position="337"/>
        <end position="351"/>
    </location>
</feature>
<feature type="region of interest" description="Disordered" evidence="9">
    <location>
        <begin position="1"/>
        <end position="28"/>
    </location>
</feature>
<evidence type="ECO:0000256" key="1">
    <source>
        <dbReference type="ARBA" id="ARBA00022722"/>
    </source>
</evidence>
<dbReference type="InterPro" id="IPR027520">
    <property type="entry name" value="Slx1"/>
</dbReference>
<accession>A0A6A2YTN8</accession>
<organism evidence="11 12">
    <name type="scientific">Hibiscus syriacus</name>
    <name type="common">Rose of Sharon</name>
    <dbReference type="NCBI Taxonomy" id="106335"/>
    <lineage>
        <taxon>Eukaryota</taxon>
        <taxon>Viridiplantae</taxon>
        <taxon>Streptophyta</taxon>
        <taxon>Embryophyta</taxon>
        <taxon>Tracheophyta</taxon>
        <taxon>Spermatophyta</taxon>
        <taxon>Magnoliopsida</taxon>
        <taxon>eudicotyledons</taxon>
        <taxon>Gunneridae</taxon>
        <taxon>Pentapetalae</taxon>
        <taxon>rosids</taxon>
        <taxon>malvids</taxon>
        <taxon>Malvales</taxon>
        <taxon>Malvaceae</taxon>
        <taxon>Malvoideae</taxon>
        <taxon>Hibiscus</taxon>
    </lineage>
</organism>
<dbReference type="AlphaFoldDB" id="A0A6A2YTN8"/>
<dbReference type="GO" id="GO:0008168">
    <property type="term" value="F:methyltransferase activity"/>
    <property type="evidence" value="ECO:0007669"/>
    <property type="project" value="UniProtKB-KW"/>
</dbReference>
<dbReference type="GO" id="GO:0000724">
    <property type="term" value="P:double-strand break repair via homologous recombination"/>
    <property type="evidence" value="ECO:0007669"/>
    <property type="project" value="TreeGrafter"/>
</dbReference>
<name>A0A6A2YTN8_HIBSY</name>
<dbReference type="EC" id="3.1.-.-" evidence="8"/>
<keyword evidence="4 8" id="KW-0378">Hydrolase</keyword>
<sequence length="480" mass="53427">MRRGKAVPKRSKKAGDSKSINEYFKQRKSGTNNIRCRNSDEQIIESGDENKSNPPKGFFACYLLTSLSPRHKGHTYIGFTVNPRRRIRQHNGEIGSGAWRTKSKRPWEMVLCIHGFPTSVSALQFEWAWQHPQGSVTVRQSAATFKSFSGVANKIKLAYTMLTLPAWQSLNITVNYFSTKYTNHSACCPSLPEQMKVKVCSMDELPCYTGPDESVCEDDFDNLDEHEEVGHTYETASETYPNEGVTVSADNLHSVIHESSHEQFEHIEENGTRKLGESSGLGVHNVESLVSTDSLTSKATSVEAAECAATSTAGKESLRGMWFTYAVEADEDPPPWVKEKLSTTDNEKRGDSSTSGVYHTQSFDFICSSPVRTSFSIVPSLSSGETAEGTDTSIIEKESRVQKELSALVGGNGDQQPWTREKPLTTEVEVEVVKDQVPSSDFAREVEVIDLLTPSPSYRVRPCIKRRRISKFSPEIIDLT</sequence>
<gene>
    <name evidence="11" type="ORF">F3Y22_tig00111244pilonHSYRG00079</name>
</gene>
<evidence type="ECO:0000256" key="2">
    <source>
        <dbReference type="ARBA" id="ARBA00022759"/>
    </source>
</evidence>
<keyword evidence="3 8" id="KW-0227">DNA damage</keyword>
<evidence type="ECO:0000313" key="11">
    <source>
        <dbReference type="EMBL" id="KAE8682402.1"/>
    </source>
</evidence>
<dbReference type="GO" id="GO:0017108">
    <property type="term" value="F:5'-flap endonuclease activity"/>
    <property type="evidence" value="ECO:0007669"/>
    <property type="project" value="InterPro"/>
</dbReference>
<dbReference type="PROSITE" id="PS50164">
    <property type="entry name" value="GIY_YIG"/>
    <property type="match status" value="1"/>
</dbReference>
<dbReference type="OrthoDB" id="24645at2759"/>
<dbReference type="Proteomes" id="UP000436088">
    <property type="component" value="Unassembled WGS sequence"/>
</dbReference>
<keyword evidence="2 8" id="KW-0255">Endonuclease</keyword>
<reference evidence="11" key="1">
    <citation type="submission" date="2019-09" db="EMBL/GenBank/DDBJ databases">
        <title>Draft genome information of white flower Hibiscus syriacus.</title>
        <authorList>
            <person name="Kim Y.-M."/>
        </authorList>
    </citation>
    <scope>NUCLEOTIDE SEQUENCE [LARGE SCALE GENOMIC DNA]</scope>
    <source>
        <strain evidence="11">YM2019G1</strain>
    </source>
</reference>
<keyword evidence="11" id="KW-0489">Methyltransferase</keyword>
<dbReference type="GO" id="GO:0008821">
    <property type="term" value="F:crossover junction DNA endonuclease activity"/>
    <property type="evidence" value="ECO:0007669"/>
    <property type="project" value="TreeGrafter"/>
</dbReference>
<evidence type="ECO:0000256" key="6">
    <source>
        <dbReference type="ARBA" id="ARBA00023204"/>
    </source>
</evidence>
<dbReference type="EMBL" id="VEPZ02001282">
    <property type="protein sequence ID" value="KAE8682402.1"/>
    <property type="molecule type" value="Genomic_DNA"/>
</dbReference>
<evidence type="ECO:0000256" key="8">
    <source>
        <dbReference type="HAMAP-Rule" id="MF_03100"/>
    </source>
</evidence>
<comment type="subcellular location">
    <subcellularLocation>
        <location evidence="8">Nucleus</location>
    </subcellularLocation>
</comment>
<evidence type="ECO:0000256" key="3">
    <source>
        <dbReference type="ARBA" id="ARBA00022763"/>
    </source>
</evidence>
<comment type="function">
    <text evidence="8">Catalytic subunit of a heterodimeric structure-specific endonuclease that resolves DNA secondary structures generated during DNA repair and recombination. Has endonuclease activity towards branched DNA substrates, introducing single-strand cuts in duplex DNA close to junctions with ss-DNA.</text>
</comment>
<evidence type="ECO:0000256" key="5">
    <source>
        <dbReference type="ARBA" id="ARBA00023172"/>
    </source>
</evidence>
<dbReference type="Pfam" id="PF01541">
    <property type="entry name" value="GIY-YIG"/>
    <property type="match status" value="1"/>
</dbReference>
<comment type="subunit">
    <text evidence="8">Forms a heterodimer with a member of the SLX4 family.</text>
</comment>
<dbReference type="Gene3D" id="3.40.1440.10">
    <property type="entry name" value="GIY-YIG endonuclease"/>
    <property type="match status" value="1"/>
</dbReference>
<keyword evidence="7 8" id="KW-0539">Nucleus</keyword>
<feature type="domain" description="GIY-YIG" evidence="10">
    <location>
        <begin position="57"/>
        <end position="139"/>
    </location>
</feature>
<protein>
    <recommendedName>
        <fullName evidence="8">Structure-specific endonuclease subunit SLX1 homolog</fullName>
        <ecNumber evidence="8">3.1.-.-</ecNumber>
    </recommendedName>
</protein>
<comment type="caution">
    <text evidence="11">The sequence shown here is derived from an EMBL/GenBank/DDBJ whole genome shotgun (WGS) entry which is preliminary data.</text>
</comment>
<dbReference type="HAMAP" id="MF_03100">
    <property type="entry name" value="Endonuc_su_Slx1"/>
    <property type="match status" value="1"/>
</dbReference>
<dbReference type="InterPro" id="IPR050381">
    <property type="entry name" value="SLX1_endonuclease"/>
</dbReference>
<dbReference type="FunFam" id="3.40.1440.10:FF:000005">
    <property type="entry name" value="Structure-specific endonuclease subunit SLX1 homolog"/>
    <property type="match status" value="1"/>
</dbReference>
<dbReference type="GO" id="GO:0032259">
    <property type="term" value="P:methylation"/>
    <property type="evidence" value="ECO:0007669"/>
    <property type="project" value="UniProtKB-KW"/>
</dbReference>
<keyword evidence="5 8" id="KW-0233">DNA recombination</keyword>
<evidence type="ECO:0000256" key="7">
    <source>
        <dbReference type="ARBA" id="ARBA00023242"/>
    </source>
</evidence>
<comment type="similarity">
    <text evidence="8">Belongs to the SLX1 family.</text>
</comment>
<keyword evidence="12" id="KW-1185">Reference proteome</keyword>
<evidence type="ECO:0000313" key="12">
    <source>
        <dbReference type="Proteomes" id="UP000436088"/>
    </source>
</evidence>
<comment type="cofactor">
    <cofactor evidence="8">
        <name>a divalent metal cation</name>
        <dbReference type="ChEBI" id="CHEBI:60240"/>
    </cofactor>
</comment>